<dbReference type="InterPro" id="IPR029063">
    <property type="entry name" value="SAM-dependent_MTases_sf"/>
</dbReference>
<dbReference type="Pfam" id="PF01938">
    <property type="entry name" value="TRAM"/>
    <property type="match status" value="1"/>
</dbReference>
<dbReference type="SUPFAM" id="SSF50249">
    <property type="entry name" value="Nucleic acid-binding proteins"/>
    <property type="match status" value="1"/>
</dbReference>
<dbReference type="InterPro" id="IPR012340">
    <property type="entry name" value="NA-bd_OB-fold"/>
</dbReference>
<gene>
    <name evidence="7" type="primary">rlmCD</name>
    <name evidence="7" type="ORF">KGMB03357_11930</name>
</gene>
<dbReference type="PANTHER" id="PTHR11061">
    <property type="entry name" value="RNA M5U METHYLTRANSFERASE"/>
    <property type="match status" value="1"/>
</dbReference>
<reference evidence="7 8" key="1">
    <citation type="submission" date="2018-10" db="EMBL/GenBank/DDBJ databases">
        <title>Draft Genome Sequence of Anaerotignum sp. KCTC 15736.</title>
        <authorList>
            <person name="Choi S.H."/>
            <person name="Kim J.S."/>
            <person name="Kang S.W."/>
            <person name="Lee J.S."/>
            <person name="Park S.H."/>
        </authorList>
    </citation>
    <scope>NUCLEOTIDE SEQUENCE [LARGE SCALE GENOMIC DNA]</scope>
    <source>
        <strain evidence="7 8">KCTC 15736</strain>
    </source>
</reference>
<dbReference type="AlphaFoldDB" id="A0A401LDJ5"/>
<feature type="domain" description="TRAM" evidence="6">
    <location>
        <begin position="3"/>
        <end position="61"/>
    </location>
</feature>
<feature type="binding site" evidence="4">
    <location>
        <position position="334"/>
    </location>
    <ligand>
        <name>S-adenosyl-L-methionine</name>
        <dbReference type="ChEBI" id="CHEBI:59789"/>
    </ligand>
</feature>
<comment type="caution">
    <text evidence="7">The sequence shown here is derived from an EMBL/GenBank/DDBJ whole genome shotgun (WGS) entry which is preliminary data.</text>
</comment>
<accession>A0A401LDJ5</accession>
<dbReference type="PROSITE" id="PS01230">
    <property type="entry name" value="TRMA_1"/>
    <property type="match status" value="1"/>
</dbReference>
<keyword evidence="2 4" id="KW-0808">Transferase</keyword>
<proteinExistence type="inferred from homology"/>
<feature type="binding site" evidence="4">
    <location>
        <position position="313"/>
    </location>
    <ligand>
        <name>S-adenosyl-L-methionine</name>
        <dbReference type="ChEBI" id="CHEBI:59789"/>
    </ligand>
</feature>
<evidence type="ECO:0000313" key="7">
    <source>
        <dbReference type="EMBL" id="GCB29532.1"/>
    </source>
</evidence>
<feature type="active site" description="Nucleophile" evidence="4">
    <location>
        <position position="410"/>
    </location>
</feature>
<keyword evidence="1 4" id="KW-0489">Methyltransferase</keyword>
<evidence type="ECO:0000259" key="6">
    <source>
        <dbReference type="PROSITE" id="PS50926"/>
    </source>
</evidence>
<feature type="active site" evidence="5">
    <location>
        <position position="410"/>
    </location>
</feature>
<evidence type="ECO:0000256" key="5">
    <source>
        <dbReference type="PROSITE-ProRule" id="PRU10015"/>
    </source>
</evidence>
<dbReference type="CDD" id="cd02440">
    <property type="entry name" value="AdoMet_MTases"/>
    <property type="match status" value="1"/>
</dbReference>
<dbReference type="Pfam" id="PF05958">
    <property type="entry name" value="tRNA_U5-meth_tr"/>
    <property type="match status" value="1"/>
</dbReference>
<protein>
    <submittedName>
        <fullName evidence="7">23S rRNA (Uracil-C(5))-methyltransferase RlmCD</fullName>
    </submittedName>
</protein>
<dbReference type="GO" id="GO:0070041">
    <property type="term" value="F:rRNA (uridine-C5-)-methyltransferase activity"/>
    <property type="evidence" value="ECO:0007669"/>
    <property type="project" value="TreeGrafter"/>
</dbReference>
<dbReference type="NCBIfam" id="TIGR00479">
    <property type="entry name" value="rumA"/>
    <property type="match status" value="1"/>
</dbReference>
<evidence type="ECO:0000256" key="2">
    <source>
        <dbReference type="ARBA" id="ARBA00022679"/>
    </source>
</evidence>
<dbReference type="InterPro" id="IPR030390">
    <property type="entry name" value="MeTrfase_TrmA_AS"/>
</dbReference>
<dbReference type="PANTHER" id="PTHR11061:SF30">
    <property type="entry name" value="TRNA (URACIL(54)-C(5))-METHYLTRANSFERASE"/>
    <property type="match status" value="1"/>
</dbReference>
<keyword evidence="3 4" id="KW-0949">S-adenosyl-L-methionine</keyword>
<keyword evidence="8" id="KW-1185">Reference proteome</keyword>
<evidence type="ECO:0000313" key="8">
    <source>
        <dbReference type="Proteomes" id="UP000287361"/>
    </source>
</evidence>
<dbReference type="Gene3D" id="2.40.50.1070">
    <property type="match status" value="1"/>
</dbReference>
<dbReference type="InterPro" id="IPR010280">
    <property type="entry name" value="U5_MeTrfase_fam"/>
</dbReference>
<dbReference type="EMBL" id="BHVZ01000002">
    <property type="protein sequence ID" value="GCB29532.1"/>
    <property type="molecule type" value="Genomic_DNA"/>
</dbReference>
<name>A0A401LDJ5_9FIRM</name>
<dbReference type="PROSITE" id="PS01231">
    <property type="entry name" value="TRMA_2"/>
    <property type="match status" value="1"/>
</dbReference>
<dbReference type="PROSITE" id="PS50926">
    <property type="entry name" value="TRAM"/>
    <property type="match status" value="1"/>
</dbReference>
<evidence type="ECO:0000256" key="3">
    <source>
        <dbReference type="ARBA" id="ARBA00022691"/>
    </source>
</evidence>
<dbReference type="Proteomes" id="UP000287361">
    <property type="component" value="Unassembled WGS sequence"/>
</dbReference>
<dbReference type="Gene3D" id="2.40.50.140">
    <property type="entry name" value="Nucleic acid-binding proteins"/>
    <property type="match status" value="1"/>
</dbReference>
<dbReference type="FunFam" id="2.40.50.1070:FF:000003">
    <property type="entry name" value="23S rRNA (Uracil-5-)-methyltransferase RumA"/>
    <property type="match status" value="1"/>
</dbReference>
<dbReference type="GO" id="GO:0070475">
    <property type="term" value="P:rRNA base methylation"/>
    <property type="evidence" value="ECO:0007669"/>
    <property type="project" value="TreeGrafter"/>
</dbReference>
<sequence length="453" mass="50210">MIPVEKNKTYEIKIAALGSNGEGIGRIEGYTVFVEGALPRETCLVLIVKTRKHFGYGKLLEILTPSPDRREPCCPVAKQCGGCQLQHLSYAAQLAYKTKEVQDDLERIGGITGVTVRPAIGMDAPWRYRNKAQFPVGQGKDGCSVGFYAKRSHRIVDTKQCFLQNERNDAIVALVRDFLNEFQIPLYDEETHTGLVRHILTRIGRSSGEVMVCIVLNGKRLPHSEVLVERLQRIEGMVSIVLNVNREKTNVILGRKIITLWGKDTITDSLDGIEFEISPLSFYQVNPVQTEVLYKKAVELADLKGDETVLDLYCGIGTISLFFARKARQVFGVEIVPEAIADARKNAERNGITNAAFAVGAAEEVIPELYREEGIAADVVVVDPPRKGCDARLLETILQIAPEKVVYVSCNPATLARDLAVLAAGGYHTREVQPVDQFPHTNHVETVVLMSRK</sequence>
<dbReference type="FunFam" id="3.40.50.150:FF:000009">
    <property type="entry name" value="23S rRNA (Uracil(1939)-C(5))-methyltransferase RlmD"/>
    <property type="match status" value="1"/>
</dbReference>
<evidence type="ECO:0000256" key="1">
    <source>
        <dbReference type="ARBA" id="ARBA00022603"/>
    </source>
</evidence>
<dbReference type="InterPro" id="IPR030391">
    <property type="entry name" value="MeTrfase_TrmA_CS"/>
</dbReference>
<dbReference type="FunFam" id="2.40.50.140:FF:000097">
    <property type="entry name" value="23S rRNA (uracil(1939)-C(5))-methyltransferase RlmD"/>
    <property type="match status" value="1"/>
</dbReference>
<organism evidence="7 8">
    <name type="scientific">Anaerotignum faecicola</name>
    <dbReference type="NCBI Taxonomy" id="2358141"/>
    <lineage>
        <taxon>Bacteria</taxon>
        <taxon>Bacillati</taxon>
        <taxon>Bacillota</taxon>
        <taxon>Clostridia</taxon>
        <taxon>Lachnospirales</taxon>
        <taxon>Anaerotignaceae</taxon>
        <taxon>Anaerotignum</taxon>
    </lineage>
</organism>
<dbReference type="PROSITE" id="PS51687">
    <property type="entry name" value="SAM_MT_RNA_M5U"/>
    <property type="match status" value="1"/>
</dbReference>
<feature type="binding site" evidence="4">
    <location>
        <position position="383"/>
    </location>
    <ligand>
        <name>S-adenosyl-L-methionine</name>
        <dbReference type="ChEBI" id="CHEBI:59789"/>
    </ligand>
</feature>
<evidence type="ECO:0000256" key="4">
    <source>
        <dbReference type="PROSITE-ProRule" id="PRU01024"/>
    </source>
</evidence>
<dbReference type="Gene3D" id="3.40.50.150">
    <property type="entry name" value="Vaccinia Virus protein VP39"/>
    <property type="match status" value="1"/>
</dbReference>
<feature type="binding site" evidence="4">
    <location>
        <position position="284"/>
    </location>
    <ligand>
        <name>S-adenosyl-L-methionine</name>
        <dbReference type="ChEBI" id="CHEBI:59789"/>
    </ligand>
</feature>
<dbReference type="SUPFAM" id="SSF53335">
    <property type="entry name" value="S-adenosyl-L-methionine-dependent methyltransferases"/>
    <property type="match status" value="1"/>
</dbReference>
<dbReference type="InterPro" id="IPR002792">
    <property type="entry name" value="TRAM_dom"/>
</dbReference>
<comment type="similarity">
    <text evidence="4">Belongs to the class I-like SAM-binding methyltransferase superfamily. RNA M5U methyltransferase family.</text>
</comment>